<dbReference type="SUPFAM" id="SSF52540">
    <property type="entry name" value="P-loop containing nucleoside triphosphate hydrolases"/>
    <property type="match status" value="1"/>
</dbReference>
<feature type="compositionally biased region" description="Basic residues" evidence="10">
    <location>
        <begin position="1"/>
        <end position="27"/>
    </location>
</feature>
<dbReference type="GO" id="GO:0005634">
    <property type="term" value="C:nucleus"/>
    <property type="evidence" value="ECO:0000318"/>
    <property type="project" value="GO_Central"/>
</dbReference>
<evidence type="ECO:0000256" key="1">
    <source>
        <dbReference type="ARBA" id="ARBA00004604"/>
    </source>
</evidence>
<dbReference type="InterPro" id="IPR045116">
    <property type="entry name" value="Clp1/Grc3"/>
</dbReference>
<feature type="domain" description="NOL9 C-terminal" evidence="13">
    <location>
        <begin position="605"/>
        <end position="713"/>
    </location>
</feature>
<keyword evidence="15" id="KW-1185">Reference proteome</keyword>
<evidence type="ECO:0000256" key="2">
    <source>
        <dbReference type="ARBA" id="ARBA00011003"/>
    </source>
</evidence>
<keyword evidence="8" id="KW-0539">Nucleus</keyword>
<evidence type="ECO:0000256" key="6">
    <source>
        <dbReference type="ARBA" id="ARBA00022777"/>
    </source>
</evidence>
<feature type="domain" description="Clp1 P-loop" evidence="11">
    <location>
        <begin position="397"/>
        <end position="533"/>
    </location>
</feature>
<name>A0A7M7HMF3_STRPU</name>
<dbReference type="GO" id="GO:0000448">
    <property type="term" value="P:cleavage in ITS2 between 5.8S rRNA and LSU-rRNA of tricistronic rRNA transcript (SSU-rRNA, 5.8S rRNA, LSU-rRNA)"/>
    <property type="evidence" value="ECO:0000318"/>
    <property type="project" value="GO_Central"/>
</dbReference>
<organism evidence="14 15">
    <name type="scientific">Strongylocentrotus purpuratus</name>
    <name type="common">Purple sea urchin</name>
    <dbReference type="NCBI Taxonomy" id="7668"/>
    <lineage>
        <taxon>Eukaryota</taxon>
        <taxon>Metazoa</taxon>
        <taxon>Echinodermata</taxon>
        <taxon>Eleutherozoa</taxon>
        <taxon>Echinozoa</taxon>
        <taxon>Echinoidea</taxon>
        <taxon>Euechinoidea</taxon>
        <taxon>Echinacea</taxon>
        <taxon>Camarodonta</taxon>
        <taxon>Echinidea</taxon>
        <taxon>Strongylocentrotidae</taxon>
        <taxon>Strongylocentrotus</taxon>
    </lineage>
</organism>
<dbReference type="EnsemblMetazoa" id="XM_011673370">
    <property type="protein sequence ID" value="XP_011671672"/>
    <property type="gene ID" value="LOC100893350"/>
</dbReference>
<evidence type="ECO:0000256" key="8">
    <source>
        <dbReference type="ARBA" id="ARBA00023242"/>
    </source>
</evidence>
<keyword evidence="4" id="KW-0808">Transferase</keyword>
<evidence type="ECO:0000256" key="10">
    <source>
        <dbReference type="SAM" id="MobiDB-lite"/>
    </source>
</evidence>
<dbReference type="Pfam" id="PF24419">
    <property type="entry name" value="Cupin_NOL9"/>
    <property type="match status" value="1"/>
</dbReference>
<feature type="compositionally biased region" description="Low complexity" evidence="10">
    <location>
        <begin position="146"/>
        <end position="166"/>
    </location>
</feature>
<comment type="similarity">
    <text evidence="2">Belongs to the Clp1 family. NOL9/GRC3 subfamily.</text>
</comment>
<dbReference type="RefSeq" id="XP_011671672.1">
    <property type="nucleotide sequence ID" value="XM_011673370.2"/>
</dbReference>
<dbReference type="GO" id="GO:0005524">
    <property type="term" value="F:ATP binding"/>
    <property type="evidence" value="ECO:0007669"/>
    <property type="project" value="UniProtKB-KW"/>
</dbReference>
<dbReference type="EnsemblMetazoa" id="XM_003728934">
    <property type="protein sequence ID" value="XP_003728982"/>
    <property type="gene ID" value="LOC100893350"/>
</dbReference>
<dbReference type="PANTHER" id="PTHR12755">
    <property type="entry name" value="CLEAVAGE/POLYADENYLATION FACTOR IA SUBUNIT CLP1P"/>
    <property type="match status" value="1"/>
</dbReference>
<dbReference type="FunCoup" id="A0A7M7HMF3">
    <property type="interactions" value="1304"/>
</dbReference>
<evidence type="ECO:0000259" key="12">
    <source>
        <dbReference type="Pfam" id="PF24419"/>
    </source>
</evidence>
<evidence type="ECO:0000256" key="5">
    <source>
        <dbReference type="ARBA" id="ARBA00022741"/>
    </source>
</evidence>
<keyword evidence="6" id="KW-0418">Kinase</keyword>
<sequence length="761" mass="82650">MKPVRDKKKSMSNSIRKKLGRGKKSAPGKRSAPDPKLVEVCELQDEGGKAGRSRSGKLDSLGEVFTPLGAPSAKRGRQEHRSPQGVSALNLTPAKDTQVTIIDTSFQDDSGNLSGNSSSLSPDEGTGSHSFQPVSMAPTTLEESFDSNSSRNDQSSSSLSSSCSSLPMDEGGDHSDGLTAPPLESMQGAVGSYDEAQNYKLISLQSGSAYLLLLQGDTRMPVRGLAEISSLYGTVIAHGYEITPQTPSPVPIYCPIIVSSKCLETDCSEGRELEQTERNALLHTISTLRPDSMTAQEVLSEMKSESVLVLVSKLNHQPSSFITSHVAHKNLYSGGSAKKMLQKSDIAICDKVGLFINPGTTHHQNVIQLHQDYDVTAQAVLDAVKSDIVPPRVMFVGAKNSGKSTALRYLTNRLLTISQHVGYLECDPGQCEFTAPAILSLHTIKQALLGPPFTHLQNAEKAYFLGDVNVEDHAENYLKMMAALNRQYRDSLSHLPLFINTMGWVEGLGLKLLREIARITQPTHIIHLVANDEKPVAFFSQEKGDLSYFSIPSVTDQPLLPPKQTLTIQAKCQIDSYQASSQRELNLLAAFSTLLPLNSDAKRLTDIRPRVVPWSHVALHICHMSVPVNQILYAANASVVAMCTTSKEELERCNVQKGSEGLRTLTSTPVSECLGIGIIRGIDPQKKAFYILPALSNDLLPKVNTLLVGSPFIPECVFDQQFSTKGAPYLSESFDTNVPGSLPIHPKTYLKRGPGGRPPKT</sequence>
<keyword evidence="3" id="KW-0698">rRNA processing</keyword>
<evidence type="ECO:0000256" key="4">
    <source>
        <dbReference type="ARBA" id="ARBA00022679"/>
    </source>
</evidence>
<evidence type="ECO:0000313" key="15">
    <source>
        <dbReference type="Proteomes" id="UP000007110"/>
    </source>
</evidence>
<comment type="subcellular location">
    <subcellularLocation>
        <location evidence="1">Nucleus</location>
        <location evidence="1">Nucleolus</location>
    </subcellularLocation>
</comment>
<feature type="compositionally biased region" description="Polar residues" evidence="10">
    <location>
        <begin position="127"/>
        <end position="142"/>
    </location>
</feature>
<dbReference type="InterPro" id="IPR032319">
    <property type="entry name" value="CLP1_P"/>
</dbReference>
<evidence type="ECO:0000256" key="9">
    <source>
        <dbReference type="ARBA" id="ARBA00071212"/>
    </source>
</evidence>
<keyword evidence="5" id="KW-0547">Nucleotide-binding</keyword>
<evidence type="ECO:0000256" key="3">
    <source>
        <dbReference type="ARBA" id="ARBA00022552"/>
    </source>
</evidence>
<dbReference type="InterPro" id="IPR057573">
    <property type="entry name" value="NOL9_N"/>
</dbReference>
<protein>
    <recommendedName>
        <fullName evidence="9">Polynucleotide 5'-hydroxyl-kinase NOL9</fullName>
    </recommendedName>
</protein>
<proteinExistence type="inferred from homology"/>
<dbReference type="GeneID" id="100893350"/>
<reference evidence="14" key="2">
    <citation type="submission" date="2021-01" db="UniProtKB">
        <authorList>
            <consortium name="EnsemblMetazoa"/>
        </authorList>
    </citation>
    <scope>IDENTIFICATION</scope>
</reference>
<evidence type="ECO:0000259" key="13">
    <source>
        <dbReference type="Pfam" id="PF25467"/>
    </source>
</evidence>
<feature type="compositionally biased region" description="Polar residues" evidence="10">
    <location>
        <begin position="84"/>
        <end position="107"/>
    </location>
</feature>
<dbReference type="InParanoid" id="A0A7M7HMF3"/>
<dbReference type="Pfam" id="PF25467">
    <property type="entry name" value="NOL9_C"/>
    <property type="match status" value="1"/>
</dbReference>
<accession>A0A7M7HMF3</accession>
<keyword evidence="7" id="KW-0067">ATP-binding</keyword>
<dbReference type="Gene3D" id="3.40.50.300">
    <property type="entry name" value="P-loop containing nucleotide triphosphate hydrolases"/>
    <property type="match status" value="1"/>
</dbReference>
<dbReference type="Proteomes" id="UP000007110">
    <property type="component" value="Unassembled WGS sequence"/>
</dbReference>
<dbReference type="OMA" id="NQDEVCH"/>
<feature type="compositionally biased region" description="Low complexity" evidence="10">
    <location>
        <begin position="108"/>
        <end position="121"/>
    </location>
</feature>
<dbReference type="GO" id="GO:0005730">
    <property type="term" value="C:nucleolus"/>
    <property type="evidence" value="ECO:0007669"/>
    <property type="project" value="UniProtKB-SubCell"/>
</dbReference>
<reference evidence="15" key="1">
    <citation type="submission" date="2015-02" db="EMBL/GenBank/DDBJ databases">
        <title>Genome sequencing for Strongylocentrotus purpuratus.</title>
        <authorList>
            <person name="Murali S."/>
            <person name="Liu Y."/>
            <person name="Vee V."/>
            <person name="English A."/>
            <person name="Wang M."/>
            <person name="Skinner E."/>
            <person name="Han Y."/>
            <person name="Muzny D.M."/>
            <person name="Worley K.C."/>
            <person name="Gibbs R.A."/>
        </authorList>
    </citation>
    <scope>NUCLEOTIDE SEQUENCE</scope>
</reference>
<feature type="region of interest" description="Disordered" evidence="10">
    <location>
        <begin position="1"/>
        <end position="186"/>
    </location>
</feature>
<evidence type="ECO:0000259" key="11">
    <source>
        <dbReference type="Pfam" id="PF16575"/>
    </source>
</evidence>
<dbReference type="OrthoDB" id="2405412at2759"/>
<dbReference type="InterPro" id="IPR057570">
    <property type="entry name" value="NOL9_C"/>
</dbReference>
<feature type="domain" description="NOL9 N-terminal" evidence="12">
    <location>
        <begin position="207"/>
        <end position="333"/>
    </location>
</feature>
<dbReference type="KEGG" id="spu:100893350"/>
<evidence type="ECO:0000256" key="7">
    <source>
        <dbReference type="ARBA" id="ARBA00022840"/>
    </source>
</evidence>
<dbReference type="RefSeq" id="XP_003728982.1">
    <property type="nucleotide sequence ID" value="XM_003728934.3"/>
</dbReference>
<dbReference type="Pfam" id="PF16575">
    <property type="entry name" value="CLP1_P"/>
    <property type="match status" value="1"/>
</dbReference>
<dbReference type="GO" id="GO:0051731">
    <property type="term" value="F:polynucleotide 5'-hydroxyl-kinase activity"/>
    <property type="evidence" value="ECO:0000318"/>
    <property type="project" value="GO_Central"/>
</dbReference>
<evidence type="ECO:0000313" key="14">
    <source>
        <dbReference type="EnsemblMetazoa" id="XP_011671672"/>
    </source>
</evidence>
<dbReference type="PANTHER" id="PTHR12755:SF3">
    <property type="entry name" value="POLYNUCLEOTIDE 5'-HYDROXYL-KINASE NOL9"/>
    <property type="match status" value="1"/>
</dbReference>
<dbReference type="InterPro" id="IPR027417">
    <property type="entry name" value="P-loop_NTPase"/>
</dbReference>
<dbReference type="AlphaFoldDB" id="A0A7M7HMF3"/>